<name>A0A2S5BBU0_9BASI</name>
<proteinExistence type="inferred from homology"/>
<dbReference type="GO" id="GO:0005874">
    <property type="term" value="C:microtubule"/>
    <property type="evidence" value="ECO:0007669"/>
    <property type="project" value="UniProtKB-KW"/>
</dbReference>
<evidence type="ECO:0000256" key="8">
    <source>
        <dbReference type="ARBA" id="ARBA00022701"/>
    </source>
</evidence>
<keyword evidence="8" id="KW-0493">Microtubule</keyword>
<keyword evidence="19" id="KW-1185">Reference proteome</keyword>
<keyword evidence="6" id="KW-0963">Cytoplasm</keyword>
<evidence type="ECO:0000313" key="18">
    <source>
        <dbReference type="EMBL" id="POY74213.1"/>
    </source>
</evidence>
<dbReference type="EMBL" id="PJQD01000026">
    <property type="protein sequence ID" value="POY74213.1"/>
    <property type="molecule type" value="Genomic_DNA"/>
</dbReference>
<evidence type="ECO:0000256" key="5">
    <source>
        <dbReference type="ARBA" id="ARBA00022454"/>
    </source>
</evidence>
<evidence type="ECO:0000256" key="7">
    <source>
        <dbReference type="ARBA" id="ARBA00022618"/>
    </source>
</evidence>
<comment type="caution">
    <text evidence="18">The sequence shown here is derived from an EMBL/GenBank/DDBJ whole genome shotgun (WGS) entry which is preliminary data.</text>
</comment>
<evidence type="ECO:0000256" key="1">
    <source>
        <dbReference type="ARBA" id="ARBA00004123"/>
    </source>
</evidence>
<evidence type="ECO:0000256" key="3">
    <source>
        <dbReference type="ARBA" id="ARBA00004629"/>
    </source>
</evidence>
<keyword evidence="15" id="KW-0137">Centromere</keyword>
<reference evidence="18 19" key="1">
    <citation type="journal article" date="2018" name="Front. Microbiol.">
        <title>Prospects for Fungal Bioremediation of Acidic Radioactive Waste Sites: Characterization and Genome Sequence of Rhodotorula taiwanensis MD1149.</title>
        <authorList>
            <person name="Tkavc R."/>
            <person name="Matrosova V.Y."/>
            <person name="Grichenko O.E."/>
            <person name="Gostincar C."/>
            <person name="Volpe R.P."/>
            <person name="Klimenkova P."/>
            <person name="Gaidamakova E.K."/>
            <person name="Zhou C.E."/>
            <person name="Stewart B.J."/>
            <person name="Lyman M.G."/>
            <person name="Malfatti S.A."/>
            <person name="Rubinfeld B."/>
            <person name="Courtot M."/>
            <person name="Singh J."/>
            <person name="Dalgard C.L."/>
            <person name="Hamilton T."/>
            <person name="Frey K.G."/>
            <person name="Gunde-Cimerman N."/>
            <person name="Dugan L."/>
            <person name="Daly M.J."/>
        </authorList>
    </citation>
    <scope>NUCLEOTIDE SEQUENCE [LARGE SCALE GENOMIC DNA]</scope>
    <source>
        <strain evidence="18 19">MD1149</strain>
    </source>
</reference>
<dbReference type="GO" id="GO:0042729">
    <property type="term" value="C:DASH complex"/>
    <property type="evidence" value="ECO:0007669"/>
    <property type="project" value="InterPro"/>
</dbReference>
<dbReference type="GO" id="GO:0051010">
    <property type="term" value="F:microtubule plus-end binding"/>
    <property type="evidence" value="ECO:0007669"/>
    <property type="project" value="TreeGrafter"/>
</dbReference>
<keyword evidence="10" id="KW-0159">Chromosome partition</keyword>
<dbReference type="Proteomes" id="UP000237144">
    <property type="component" value="Unassembled WGS sequence"/>
</dbReference>
<dbReference type="Pfam" id="PF08656">
    <property type="entry name" value="DASH_Dad3"/>
    <property type="match status" value="1"/>
</dbReference>
<evidence type="ECO:0000256" key="13">
    <source>
        <dbReference type="ARBA" id="ARBA00023242"/>
    </source>
</evidence>
<evidence type="ECO:0000256" key="14">
    <source>
        <dbReference type="ARBA" id="ARBA00023306"/>
    </source>
</evidence>
<dbReference type="STRING" id="741276.A0A2S5BBU0"/>
<dbReference type="InterPro" id="IPR013965">
    <property type="entry name" value="DASH_Dad3"/>
</dbReference>
<evidence type="ECO:0000256" key="11">
    <source>
        <dbReference type="ARBA" id="ARBA00022838"/>
    </source>
</evidence>
<evidence type="ECO:0000256" key="17">
    <source>
        <dbReference type="ARBA" id="ARBA00044305"/>
    </source>
</evidence>
<dbReference type="AlphaFoldDB" id="A0A2S5BBU0"/>
<keyword evidence="13" id="KW-0539">Nucleus</keyword>
<evidence type="ECO:0000256" key="16">
    <source>
        <dbReference type="ARBA" id="ARBA00044179"/>
    </source>
</evidence>
<keyword evidence="14" id="KW-0131">Cell cycle</keyword>
<evidence type="ECO:0000256" key="10">
    <source>
        <dbReference type="ARBA" id="ARBA00022829"/>
    </source>
</evidence>
<evidence type="ECO:0000256" key="12">
    <source>
        <dbReference type="ARBA" id="ARBA00023212"/>
    </source>
</evidence>
<evidence type="ECO:0000256" key="2">
    <source>
        <dbReference type="ARBA" id="ARBA00004186"/>
    </source>
</evidence>
<protein>
    <recommendedName>
        <fullName evidence="16">DASH complex subunit DAD3</fullName>
    </recommendedName>
    <alternativeName>
        <fullName evidence="17">Outer kinetochore protein DAD3</fullName>
    </alternativeName>
</protein>
<dbReference type="PANTHER" id="PTHR28017">
    <property type="entry name" value="DASH COMPLEX SUBUNIT DAD3"/>
    <property type="match status" value="1"/>
</dbReference>
<keyword evidence="5" id="KW-0158">Chromosome</keyword>
<evidence type="ECO:0000313" key="19">
    <source>
        <dbReference type="Proteomes" id="UP000237144"/>
    </source>
</evidence>
<dbReference type="GO" id="GO:0051301">
    <property type="term" value="P:cell division"/>
    <property type="evidence" value="ECO:0007669"/>
    <property type="project" value="UniProtKB-KW"/>
</dbReference>
<evidence type="ECO:0000256" key="4">
    <source>
        <dbReference type="ARBA" id="ARBA00006277"/>
    </source>
</evidence>
<comment type="similarity">
    <text evidence="4">Belongs to the DASH complex DAD3 family.</text>
</comment>
<sequence length="89" mass="10028">MTTVASEPSAARLAARLESQVLDEYKRTARDLNDIATIVQRLSGIQPQLLAELRPLERKLGLVLTLFKASVWALLRERELVPDEEDEQA</sequence>
<dbReference type="OrthoDB" id="2443965at2759"/>
<evidence type="ECO:0000256" key="15">
    <source>
        <dbReference type="ARBA" id="ARBA00023328"/>
    </source>
</evidence>
<keyword evidence="11" id="KW-0995">Kinetochore</keyword>
<dbReference type="GO" id="GO:0072686">
    <property type="term" value="C:mitotic spindle"/>
    <property type="evidence" value="ECO:0007669"/>
    <property type="project" value="InterPro"/>
</dbReference>
<evidence type="ECO:0000256" key="6">
    <source>
        <dbReference type="ARBA" id="ARBA00022490"/>
    </source>
</evidence>
<dbReference type="PANTHER" id="PTHR28017:SF1">
    <property type="entry name" value="DASH COMPLEX SUBUNIT DAD3"/>
    <property type="match status" value="1"/>
</dbReference>
<organism evidence="18 19">
    <name type="scientific">Rhodotorula taiwanensis</name>
    <dbReference type="NCBI Taxonomy" id="741276"/>
    <lineage>
        <taxon>Eukaryota</taxon>
        <taxon>Fungi</taxon>
        <taxon>Dikarya</taxon>
        <taxon>Basidiomycota</taxon>
        <taxon>Pucciniomycotina</taxon>
        <taxon>Microbotryomycetes</taxon>
        <taxon>Sporidiobolales</taxon>
        <taxon>Sporidiobolaceae</taxon>
        <taxon>Rhodotorula</taxon>
    </lineage>
</organism>
<keyword evidence="7" id="KW-0132">Cell division</keyword>
<keyword evidence="12" id="KW-0206">Cytoskeleton</keyword>
<gene>
    <name evidence="18" type="ORF">BMF94_2651</name>
</gene>
<evidence type="ECO:0000256" key="9">
    <source>
        <dbReference type="ARBA" id="ARBA00022776"/>
    </source>
</evidence>
<accession>A0A2S5BBU0</accession>
<keyword evidence="9" id="KW-0498">Mitosis</keyword>
<dbReference type="GO" id="GO:0008608">
    <property type="term" value="P:attachment of spindle microtubules to kinetochore"/>
    <property type="evidence" value="ECO:0007669"/>
    <property type="project" value="InterPro"/>
</dbReference>
<comment type="subcellular location">
    <subcellularLocation>
        <location evidence="3">Chromosome</location>
        <location evidence="3">Centromere</location>
        <location evidence="3">Kinetochore</location>
    </subcellularLocation>
    <subcellularLocation>
        <location evidence="2">Cytoplasm</location>
        <location evidence="2">Cytoskeleton</location>
        <location evidence="2">Spindle</location>
    </subcellularLocation>
    <subcellularLocation>
        <location evidence="1">Nucleus</location>
    </subcellularLocation>
</comment>